<organism evidence="3 4">
    <name type="scientific">Natronococcus pandeyae</name>
    <dbReference type="NCBI Taxonomy" id="2055836"/>
    <lineage>
        <taxon>Archaea</taxon>
        <taxon>Methanobacteriati</taxon>
        <taxon>Methanobacteriota</taxon>
        <taxon>Stenosarchaea group</taxon>
        <taxon>Halobacteria</taxon>
        <taxon>Halobacteriales</taxon>
        <taxon>Natrialbaceae</taxon>
        <taxon>Natronococcus</taxon>
    </lineage>
</organism>
<evidence type="ECO:0000313" key="3">
    <source>
        <dbReference type="EMBL" id="TYL35857.1"/>
    </source>
</evidence>
<feature type="region of interest" description="Disordered" evidence="1">
    <location>
        <begin position="28"/>
        <end position="66"/>
    </location>
</feature>
<evidence type="ECO:0000256" key="1">
    <source>
        <dbReference type="SAM" id="MobiDB-lite"/>
    </source>
</evidence>
<dbReference type="InterPro" id="IPR035681">
    <property type="entry name" value="ComA-like_MBL"/>
</dbReference>
<name>A0A8J8TPU9_9EURY</name>
<gene>
    <name evidence="3" type="ORF">CV102_25575</name>
</gene>
<dbReference type="CDD" id="cd07731">
    <property type="entry name" value="ComA-like_MBL-fold"/>
    <property type="match status" value="1"/>
</dbReference>
<feature type="compositionally biased region" description="Low complexity" evidence="1">
    <location>
        <begin position="47"/>
        <end position="66"/>
    </location>
</feature>
<protein>
    <submittedName>
        <fullName evidence="3">Competence protein</fullName>
    </submittedName>
</protein>
<evidence type="ECO:0000313" key="4">
    <source>
        <dbReference type="Proteomes" id="UP000766904"/>
    </source>
</evidence>
<dbReference type="PANTHER" id="PTHR30619:SF1">
    <property type="entry name" value="RECOMBINATION PROTEIN 2"/>
    <property type="match status" value="1"/>
</dbReference>
<keyword evidence="4" id="KW-1185">Reference proteome</keyword>
<accession>A0A8J8TPU9</accession>
<dbReference type="Gene3D" id="3.60.15.10">
    <property type="entry name" value="Ribonuclease Z/Hydroxyacylglutathione hydrolase-like"/>
    <property type="match status" value="1"/>
</dbReference>
<dbReference type="EMBL" id="PHNJ01000030">
    <property type="protein sequence ID" value="TYL35857.1"/>
    <property type="molecule type" value="Genomic_DNA"/>
</dbReference>
<dbReference type="InterPro" id="IPR036866">
    <property type="entry name" value="RibonucZ/Hydroxyglut_hydro"/>
</dbReference>
<dbReference type="RefSeq" id="WP_148860787.1">
    <property type="nucleotide sequence ID" value="NZ_PHNJ01000030.1"/>
</dbReference>
<dbReference type="SMART" id="SM00849">
    <property type="entry name" value="Lactamase_B"/>
    <property type="match status" value="1"/>
</dbReference>
<proteinExistence type="predicted"/>
<feature type="domain" description="Metallo-beta-lactamase" evidence="2">
    <location>
        <begin position="80"/>
        <end position="287"/>
    </location>
</feature>
<dbReference type="Proteomes" id="UP000766904">
    <property type="component" value="Unassembled WGS sequence"/>
</dbReference>
<dbReference type="InterPro" id="IPR052159">
    <property type="entry name" value="Competence_DNA_uptake"/>
</dbReference>
<comment type="caution">
    <text evidence="3">The sequence shown here is derived from an EMBL/GenBank/DDBJ whole genome shotgun (WGS) entry which is preliminary data.</text>
</comment>
<dbReference type="SUPFAM" id="SSF56281">
    <property type="entry name" value="Metallo-hydrolase/oxidoreductase"/>
    <property type="match status" value="1"/>
</dbReference>
<dbReference type="InterPro" id="IPR001279">
    <property type="entry name" value="Metallo-B-lactamas"/>
</dbReference>
<dbReference type="AlphaFoldDB" id="A0A8J8TPU9"/>
<dbReference type="Pfam" id="PF00753">
    <property type="entry name" value="Lactamase_B"/>
    <property type="match status" value="1"/>
</dbReference>
<sequence>MQSKYPIILIVLITLLVAAAGPASACDLTEPDDPSLDGHAFEPDPETLPTTDSSDTQTLSTTATDTSNGEFEVHILNVGQADAAVIFSPEGETMVIDSGHWTDDGGTIIEFLEKHDVDHIDHLVATHAHSDHIGGHADLIEHFEEEKNGIGAAYDSGVPTSTNTYEDYMDAVEEYDVTLYEVEEGDELPFDGLEANVFNPPTDDPEYDYDESELHYNSMTILFEHEETSFLFTGDAEYHAEERMADTYGDELEATVYHAGHHGSSTSSNDHFLEVIDTQVTTISSNYDSQFGHPDNETLDRLDAYGVNAYWTGTHGTNSFVSDGEEFTIYAQNDASTDPMELRDDDESTLDPNLEPKKVGTVSDEEFQGTTHQETLDIDNDDPETNAEHTWTLTDAANDFDGEVDSISVEYPTGTSLDDIDADDVTVLLDRDGDGSTDEISVNQDDYEGDVATFDLSGMFNTSVEGEIQVGIDGVENPSDGVSEPTITLEGDDTHMETTELAVA</sequence>
<feature type="region of interest" description="Disordered" evidence="1">
    <location>
        <begin position="337"/>
        <end position="364"/>
    </location>
</feature>
<dbReference type="PANTHER" id="PTHR30619">
    <property type="entry name" value="DNA INTERNALIZATION/COMPETENCE PROTEIN COMEC/REC2"/>
    <property type="match status" value="1"/>
</dbReference>
<reference evidence="3" key="1">
    <citation type="submission" date="2017-11" db="EMBL/GenBank/DDBJ databases">
        <authorList>
            <person name="Kajale S.C."/>
            <person name="Sharma A."/>
        </authorList>
    </citation>
    <scope>NUCLEOTIDE SEQUENCE</scope>
    <source>
        <strain evidence="3">LS1_42</strain>
    </source>
</reference>
<evidence type="ECO:0000259" key="2">
    <source>
        <dbReference type="SMART" id="SM00849"/>
    </source>
</evidence>